<evidence type="ECO:0000256" key="7">
    <source>
        <dbReference type="ARBA" id="ARBA00022833"/>
    </source>
</evidence>
<evidence type="ECO:0000256" key="4">
    <source>
        <dbReference type="ARBA" id="ARBA00022670"/>
    </source>
</evidence>
<keyword evidence="8 9" id="KW-0482">Metalloprotease</keyword>
<comment type="cofactor">
    <cofactor evidence="1 10">
        <name>Zn(2+)</name>
        <dbReference type="ChEBI" id="CHEBI:29105"/>
    </cofactor>
</comment>
<dbReference type="PANTHER" id="PTHR28570">
    <property type="entry name" value="ASPARTYL AMINOPEPTIDASE"/>
    <property type="match status" value="1"/>
</dbReference>
<protein>
    <recommendedName>
        <fullName evidence="10">M18 family aminopeptidase</fullName>
        <ecNumber evidence="10">3.4.11.-</ecNumber>
    </recommendedName>
</protein>
<dbReference type="Gene3D" id="3.40.630.10">
    <property type="entry name" value="Zn peptidases"/>
    <property type="match status" value="1"/>
</dbReference>
<dbReference type="Pfam" id="PF02127">
    <property type="entry name" value="Peptidase_M18"/>
    <property type="match status" value="1"/>
</dbReference>
<organism evidence="11 12">
    <name type="scientific">Peptococcus simiae</name>
    <dbReference type="NCBI Taxonomy" id="1643805"/>
    <lineage>
        <taxon>Bacteria</taxon>
        <taxon>Bacillati</taxon>
        <taxon>Bacillota</taxon>
        <taxon>Clostridia</taxon>
        <taxon>Eubacteriales</taxon>
        <taxon>Peptococcaceae</taxon>
        <taxon>Peptococcus</taxon>
    </lineage>
</organism>
<dbReference type="EMBL" id="JBJUVG010000005">
    <property type="protein sequence ID" value="MFM9413661.1"/>
    <property type="molecule type" value="Genomic_DNA"/>
</dbReference>
<evidence type="ECO:0000313" key="11">
    <source>
        <dbReference type="EMBL" id="MFM9413661.1"/>
    </source>
</evidence>
<evidence type="ECO:0000256" key="2">
    <source>
        <dbReference type="ARBA" id="ARBA00008290"/>
    </source>
</evidence>
<keyword evidence="6 9" id="KW-0378">Hydrolase</keyword>
<dbReference type="InterPro" id="IPR023358">
    <property type="entry name" value="Peptidase_M18_dom2"/>
</dbReference>
<evidence type="ECO:0000256" key="8">
    <source>
        <dbReference type="ARBA" id="ARBA00023049"/>
    </source>
</evidence>
<keyword evidence="5 9" id="KW-0479">Metal-binding</keyword>
<evidence type="ECO:0000256" key="6">
    <source>
        <dbReference type="ARBA" id="ARBA00022801"/>
    </source>
</evidence>
<dbReference type="PRINTS" id="PR00932">
    <property type="entry name" value="AMINO1PTASE"/>
</dbReference>
<keyword evidence="12" id="KW-1185">Reference proteome</keyword>
<evidence type="ECO:0000256" key="5">
    <source>
        <dbReference type="ARBA" id="ARBA00022723"/>
    </source>
</evidence>
<gene>
    <name evidence="11" type="ORF">ACKQTC_04695</name>
</gene>
<dbReference type="EC" id="3.4.11.-" evidence="10"/>
<comment type="similarity">
    <text evidence="2 9">Belongs to the peptidase M18 family.</text>
</comment>
<dbReference type="Proteomes" id="UP001631949">
    <property type="component" value="Unassembled WGS sequence"/>
</dbReference>
<dbReference type="Gene3D" id="2.30.250.10">
    <property type="entry name" value="Aminopeptidase i, Domain 2"/>
    <property type="match status" value="1"/>
</dbReference>
<dbReference type="NCBIfam" id="NF002600">
    <property type="entry name" value="PRK02256.1"/>
    <property type="match status" value="1"/>
</dbReference>
<reference evidence="11 12" key="1">
    <citation type="journal article" date="2016" name="Int. J. Syst. Evol. Microbiol.">
        <title>Peptococcus simiae sp. nov., isolated from rhesus macaque faeces and emended description of the genus Peptococcus.</title>
        <authorList>
            <person name="Shkoporov A.N."/>
            <person name="Efimov B.A."/>
            <person name="Kondova I."/>
            <person name="Ouwerling B."/>
            <person name="Chaplin A.V."/>
            <person name="Shcherbakova V.A."/>
            <person name="Langermans J.A.M."/>
        </authorList>
    </citation>
    <scope>NUCLEOTIDE SEQUENCE [LARGE SCALE GENOMIC DNA]</scope>
    <source>
        <strain evidence="11 12">M108</strain>
    </source>
</reference>
<comment type="caution">
    <text evidence="11">The sequence shown here is derived from an EMBL/GenBank/DDBJ whole genome shotgun (WGS) entry which is preliminary data.</text>
</comment>
<evidence type="ECO:0000313" key="12">
    <source>
        <dbReference type="Proteomes" id="UP001631949"/>
    </source>
</evidence>
<evidence type="ECO:0000256" key="10">
    <source>
        <dbReference type="RuleBase" id="RU004387"/>
    </source>
</evidence>
<evidence type="ECO:0000256" key="1">
    <source>
        <dbReference type="ARBA" id="ARBA00001947"/>
    </source>
</evidence>
<name>A0ABW9GYL6_9FIRM</name>
<proteinExistence type="inferred from homology"/>
<dbReference type="RefSeq" id="WP_408977278.1">
    <property type="nucleotide sequence ID" value="NZ_JBJUVG010000005.1"/>
</dbReference>
<keyword evidence="4 9" id="KW-0645">Protease</keyword>
<evidence type="ECO:0000256" key="3">
    <source>
        <dbReference type="ARBA" id="ARBA00022438"/>
    </source>
</evidence>
<dbReference type="PANTHER" id="PTHR28570:SF2">
    <property type="entry name" value="M18 FAMILY AMINOPEPTIDASE 1-RELATED"/>
    <property type="match status" value="1"/>
</dbReference>
<accession>A0ABW9GYL6</accession>
<dbReference type="SUPFAM" id="SSF53187">
    <property type="entry name" value="Zn-dependent exopeptidases"/>
    <property type="match status" value="1"/>
</dbReference>
<dbReference type="GO" id="GO:0004177">
    <property type="term" value="F:aminopeptidase activity"/>
    <property type="evidence" value="ECO:0007669"/>
    <property type="project" value="UniProtKB-KW"/>
</dbReference>
<sequence>MEDSFMEHEYKINSVWDHINAQEKEDMKQYADRYMQFLDAAKTEREAAKTIIRLAQEAGYRSFDDIIKAGEAPKAGQGFYLNHKNKAVVLFMPGTEPLTAGLDIVGSHIDAPRLDLKSHPLYEDGGLGLLKTHYYGGIKKYQWTCLPLALHGIAYREDGTEVTINIGDNPDDPVFYITDLLPHLGKDQNAKTLAEGVTGEQLNAVFGLEPLIDEAGEEVKDPVKARLLSLLHDRYGLVEKDLLLAELELVPAGRAREVGLDRSMIAAHGHDDRSCAFAAVDGLLNMKETPSRWAAALLVDKEEIGSVGNTSMGAIFFENALAELLNLTGGRELDLRRTLSQSRVLSGDVTAALDPTFPEVMDKRNTAFIGRGVSINKYTGARGKSGSNDANAEFLQDIRKIFDDAGVLWQMGELGKVDQGGGGTIAYILANRGAEVVDCGVPMLSMHAPIELAAKADCYMTMRAYQAFLAQ</sequence>
<dbReference type="InterPro" id="IPR001948">
    <property type="entry name" value="Peptidase_M18"/>
</dbReference>
<keyword evidence="3 9" id="KW-0031">Aminopeptidase</keyword>
<evidence type="ECO:0000256" key="9">
    <source>
        <dbReference type="RuleBase" id="RU004386"/>
    </source>
</evidence>
<keyword evidence="7 9" id="KW-0862">Zinc</keyword>
<dbReference type="SUPFAM" id="SSF101821">
    <property type="entry name" value="Aminopeptidase/glucanase lid domain"/>
    <property type="match status" value="1"/>
</dbReference>